<organism evidence="2 3">
    <name type="scientific">Periconia macrospinosa</name>
    <dbReference type="NCBI Taxonomy" id="97972"/>
    <lineage>
        <taxon>Eukaryota</taxon>
        <taxon>Fungi</taxon>
        <taxon>Dikarya</taxon>
        <taxon>Ascomycota</taxon>
        <taxon>Pezizomycotina</taxon>
        <taxon>Dothideomycetes</taxon>
        <taxon>Pleosporomycetidae</taxon>
        <taxon>Pleosporales</taxon>
        <taxon>Massarineae</taxon>
        <taxon>Periconiaceae</taxon>
        <taxon>Periconia</taxon>
    </lineage>
</organism>
<feature type="compositionally biased region" description="Low complexity" evidence="1">
    <location>
        <begin position="151"/>
        <end position="163"/>
    </location>
</feature>
<feature type="region of interest" description="Disordered" evidence="1">
    <location>
        <begin position="231"/>
        <end position="316"/>
    </location>
</feature>
<reference evidence="2 3" key="1">
    <citation type="journal article" date="2018" name="Sci. Rep.">
        <title>Comparative genomics provides insights into the lifestyle and reveals functional heterogeneity of dark septate endophytic fungi.</title>
        <authorList>
            <person name="Knapp D.G."/>
            <person name="Nemeth J.B."/>
            <person name="Barry K."/>
            <person name="Hainaut M."/>
            <person name="Henrissat B."/>
            <person name="Johnson J."/>
            <person name="Kuo A."/>
            <person name="Lim J.H.P."/>
            <person name="Lipzen A."/>
            <person name="Nolan M."/>
            <person name="Ohm R.A."/>
            <person name="Tamas L."/>
            <person name="Grigoriev I.V."/>
            <person name="Spatafora J.W."/>
            <person name="Nagy L.G."/>
            <person name="Kovacs G.M."/>
        </authorList>
    </citation>
    <scope>NUCLEOTIDE SEQUENCE [LARGE SCALE GENOMIC DNA]</scope>
    <source>
        <strain evidence="2 3">DSE2036</strain>
    </source>
</reference>
<dbReference type="EMBL" id="KZ805383">
    <property type="protein sequence ID" value="PVH99905.1"/>
    <property type="molecule type" value="Genomic_DNA"/>
</dbReference>
<keyword evidence="3" id="KW-1185">Reference proteome</keyword>
<feature type="compositionally biased region" description="Pro residues" evidence="1">
    <location>
        <begin position="202"/>
        <end position="211"/>
    </location>
</feature>
<feature type="compositionally biased region" description="Basic residues" evidence="1">
    <location>
        <begin position="282"/>
        <end position="295"/>
    </location>
</feature>
<protein>
    <recommendedName>
        <fullName evidence="4">Glycine zipper 2TM domain-containing protein</fullName>
    </recommendedName>
</protein>
<gene>
    <name evidence="2" type="ORF">DM02DRAFT_614724</name>
</gene>
<feature type="compositionally biased region" description="Basic and acidic residues" evidence="1">
    <location>
        <begin position="108"/>
        <end position="131"/>
    </location>
</feature>
<evidence type="ECO:0000256" key="1">
    <source>
        <dbReference type="SAM" id="MobiDB-lite"/>
    </source>
</evidence>
<feature type="compositionally biased region" description="Basic residues" evidence="1">
    <location>
        <begin position="408"/>
        <end position="421"/>
    </location>
</feature>
<feature type="region of interest" description="Disordered" evidence="1">
    <location>
        <begin position="367"/>
        <end position="421"/>
    </location>
</feature>
<dbReference type="Proteomes" id="UP000244855">
    <property type="component" value="Unassembled WGS sequence"/>
</dbReference>
<name>A0A2V1DPK0_9PLEO</name>
<dbReference type="OrthoDB" id="3800349at2759"/>
<dbReference type="STRING" id="97972.A0A2V1DPK0"/>
<feature type="compositionally biased region" description="Basic and acidic residues" evidence="1">
    <location>
        <begin position="385"/>
        <end position="397"/>
    </location>
</feature>
<proteinExistence type="predicted"/>
<sequence>MSVLALKALSVGADRIPDKFFEKVPGGYFKPPEKKSGKKSSRRQSEQPSRQRRRSPRDRDRSPQSDYYSGYSDYDTDYEQGRRRSDRRRRAKSVGRSPSPTNTRSMSRGRDRERDAAIEEERIAMDGRDRGQQFPPPPVSEYRPYDPRDYAPPTAAAANTANAHQDPYARQSSATRPDYGYPPQPSSATAARYTPANGYSPSPAPGSSPIPPPNPAYAAYVPADYAASPVQRPANNAYPSPPPFYRQESRSQPSVAQSPYPNSQNQLTAYDPPPRQSSVSSSHHHRRGEKKHHRTRSADQHRRSHSRVTDKVRDRLENLDLQDRNLAASVGGALAGGLMGRQLGHGTLSTLIGAGIGAIGGREIEKRHEIDKAERRSRSRHSGRRRDYSPSRDRLSDDSFSDSDTTSSRRKRGSSRHRYNY</sequence>
<evidence type="ECO:0008006" key="4">
    <source>
        <dbReference type="Google" id="ProtNLM"/>
    </source>
</evidence>
<feature type="compositionally biased region" description="Basic residues" evidence="1">
    <location>
        <begin position="84"/>
        <end position="93"/>
    </location>
</feature>
<feature type="compositionally biased region" description="Polar residues" evidence="1">
    <location>
        <begin position="250"/>
        <end position="268"/>
    </location>
</feature>
<feature type="compositionally biased region" description="Basic and acidic residues" evidence="1">
    <location>
        <begin position="296"/>
        <end position="316"/>
    </location>
</feature>
<evidence type="ECO:0000313" key="3">
    <source>
        <dbReference type="Proteomes" id="UP000244855"/>
    </source>
</evidence>
<evidence type="ECO:0000313" key="2">
    <source>
        <dbReference type="EMBL" id="PVH99905.1"/>
    </source>
</evidence>
<feature type="compositionally biased region" description="Low complexity" evidence="1">
    <location>
        <begin position="64"/>
        <end position="73"/>
    </location>
</feature>
<dbReference type="AlphaFoldDB" id="A0A2V1DPK0"/>
<feature type="region of interest" description="Disordered" evidence="1">
    <location>
        <begin position="14"/>
        <end position="211"/>
    </location>
</feature>
<feature type="compositionally biased region" description="Basic and acidic residues" evidence="1">
    <location>
        <begin position="367"/>
        <end position="376"/>
    </location>
</feature>
<accession>A0A2V1DPK0</accession>